<accession>A0A1X7FQF5</accession>
<sequence length="334" mass="35406">MQLDNLWTGPRRALLRYLVSGAIALGGGLASQDARATAFPSHELTIIVPFEPGANGDIIIRLLAEGMSKRLGQSIVVENKSGGGGMIGTASAARSKPDGYTMVLVANVQAVNSSLMKTVPINIEAELRGVTLITKGTSILVVPAKSTFQTVGDFLRYAKEHPGVLSYASSGVGSTGQLTMEYLKFMVGLDLKHIPYKGGTQMYTDLVAGRVDIGFGSTSGAPELIEAGKLRGLGITSLQKMEVTGDLPPIATDVPGFEVEHWQGIMVPAATPEEIVSKLHQAASNALSDPEIRGKLERLGLKVMASSPAEFDSFVHAEIIRWADVIQKAGIRPQ</sequence>
<dbReference type="OrthoDB" id="8443386at2"/>
<dbReference type="Gene3D" id="3.40.190.10">
    <property type="entry name" value="Periplasmic binding protein-like II"/>
    <property type="match status" value="1"/>
</dbReference>
<dbReference type="STRING" id="464029.SAMN02982989_0191"/>
<reference evidence="3" key="1">
    <citation type="submission" date="2017-04" db="EMBL/GenBank/DDBJ databases">
        <authorList>
            <person name="Varghese N."/>
            <person name="Submissions S."/>
        </authorList>
    </citation>
    <scope>NUCLEOTIDE SEQUENCE [LARGE SCALE GENOMIC DNA]</scope>
    <source>
        <strain evidence="3">B4P</strain>
    </source>
</reference>
<dbReference type="EMBL" id="FXAF01000007">
    <property type="protein sequence ID" value="SMF56648.1"/>
    <property type="molecule type" value="Genomic_DNA"/>
</dbReference>
<comment type="similarity">
    <text evidence="1">Belongs to the UPF0065 (bug) family.</text>
</comment>
<keyword evidence="2" id="KW-0675">Receptor</keyword>
<keyword evidence="3" id="KW-1185">Reference proteome</keyword>
<dbReference type="Gene3D" id="3.40.190.150">
    <property type="entry name" value="Bordetella uptake gene, domain 1"/>
    <property type="match status" value="1"/>
</dbReference>
<dbReference type="SUPFAM" id="SSF53850">
    <property type="entry name" value="Periplasmic binding protein-like II"/>
    <property type="match status" value="1"/>
</dbReference>
<dbReference type="PANTHER" id="PTHR42928">
    <property type="entry name" value="TRICARBOXYLATE-BINDING PROTEIN"/>
    <property type="match status" value="1"/>
</dbReference>
<name>A0A1X7FQF5_9HYPH</name>
<evidence type="ECO:0000313" key="3">
    <source>
        <dbReference type="Proteomes" id="UP000192903"/>
    </source>
</evidence>
<evidence type="ECO:0000313" key="2">
    <source>
        <dbReference type="EMBL" id="SMF56648.1"/>
    </source>
</evidence>
<dbReference type="InterPro" id="IPR005064">
    <property type="entry name" value="BUG"/>
</dbReference>
<dbReference type="PIRSF" id="PIRSF017082">
    <property type="entry name" value="YflP"/>
    <property type="match status" value="1"/>
</dbReference>
<protein>
    <submittedName>
        <fullName evidence="2">Tripartite-type tricarboxylate transporter, receptor component TctC</fullName>
    </submittedName>
</protein>
<organism evidence="2 3">
    <name type="scientific">Xaviernesmea oryzae</name>
    <dbReference type="NCBI Taxonomy" id="464029"/>
    <lineage>
        <taxon>Bacteria</taxon>
        <taxon>Pseudomonadati</taxon>
        <taxon>Pseudomonadota</taxon>
        <taxon>Alphaproteobacteria</taxon>
        <taxon>Hyphomicrobiales</taxon>
        <taxon>Rhizobiaceae</taxon>
        <taxon>Rhizobium/Agrobacterium group</taxon>
        <taxon>Xaviernesmea</taxon>
    </lineage>
</organism>
<evidence type="ECO:0000256" key="1">
    <source>
        <dbReference type="ARBA" id="ARBA00006987"/>
    </source>
</evidence>
<dbReference type="InterPro" id="IPR042100">
    <property type="entry name" value="Bug_dom1"/>
</dbReference>
<dbReference type="Proteomes" id="UP000192903">
    <property type="component" value="Unassembled WGS sequence"/>
</dbReference>
<dbReference type="Pfam" id="PF03401">
    <property type="entry name" value="TctC"/>
    <property type="match status" value="1"/>
</dbReference>
<dbReference type="CDD" id="cd13578">
    <property type="entry name" value="PBP2_Bug27"/>
    <property type="match status" value="1"/>
</dbReference>
<dbReference type="RefSeq" id="WP_085423552.1">
    <property type="nucleotide sequence ID" value="NZ_FXAF01000007.1"/>
</dbReference>
<proteinExistence type="inferred from homology"/>
<dbReference type="PANTHER" id="PTHR42928:SF5">
    <property type="entry name" value="BLR1237 PROTEIN"/>
    <property type="match status" value="1"/>
</dbReference>
<gene>
    <name evidence="2" type="ORF">SAMN02982989_0191</name>
</gene>
<dbReference type="AlphaFoldDB" id="A0A1X7FQF5"/>